<evidence type="ECO:0008006" key="3">
    <source>
        <dbReference type="Google" id="ProtNLM"/>
    </source>
</evidence>
<organism evidence="1 2">
    <name type="scientific">Desulfomarina profundi</name>
    <dbReference type="NCBI Taxonomy" id="2772557"/>
    <lineage>
        <taxon>Bacteria</taxon>
        <taxon>Pseudomonadati</taxon>
        <taxon>Thermodesulfobacteriota</taxon>
        <taxon>Desulfobulbia</taxon>
        <taxon>Desulfobulbales</taxon>
        <taxon>Desulfobulbaceae</taxon>
        <taxon>Desulfomarina</taxon>
    </lineage>
</organism>
<dbReference type="RefSeq" id="WP_228855831.1">
    <property type="nucleotide sequence ID" value="NZ_AP024086.1"/>
</dbReference>
<evidence type="ECO:0000313" key="1">
    <source>
        <dbReference type="EMBL" id="BCL59628.1"/>
    </source>
</evidence>
<name>A0A8D5JCH8_9BACT</name>
<dbReference type="KEGG" id="dbk:DGMP_03210"/>
<dbReference type="InterPro" id="IPR008792">
    <property type="entry name" value="PQQD"/>
</dbReference>
<dbReference type="AlphaFoldDB" id="A0A8D5JCH8"/>
<gene>
    <name evidence="1" type="ORF">DGMP_03210</name>
</gene>
<reference evidence="1" key="1">
    <citation type="submission" date="2020-09" db="EMBL/GenBank/DDBJ databases">
        <title>Desulfogranum mesoprofundum gen. nov., sp. nov., a novel mesophilic, sulfate-reducing chemolithoautotroph isolated from a deep-sea hydrothermal vent chimney in the Suiyo Seamount.</title>
        <authorList>
            <person name="Hashimoto Y."/>
            <person name="Nakagawa S."/>
        </authorList>
    </citation>
    <scope>NUCLEOTIDE SEQUENCE</scope>
    <source>
        <strain evidence="1">KT2</strain>
    </source>
</reference>
<accession>A0A8D5JCH8</accession>
<dbReference type="EMBL" id="AP024086">
    <property type="protein sequence ID" value="BCL59628.1"/>
    <property type="molecule type" value="Genomic_DNA"/>
</dbReference>
<proteinExistence type="predicted"/>
<dbReference type="Pfam" id="PF05402">
    <property type="entry name" value="PqqD"/>
    <property type="match status" value="1"/>
</dbReference>
<evidence type="ECO:0000313" key="2">
    <source>
        <dbReference type="Proteomes" id="UP000826725"/>
    </source>
</evidence>
<protein>
    <recommendedName>
        <fullName evidence="3">PqqD family protein</fullName>
    </recommendedName>
</protein>
<keyword evidence="2" id="KW-1185">Reference proteome</keyword>
<sequence length="129" mass="15119">MKLFQSKKNAPPMDRTESLACTPCHLPDIDWKRMDNGVIRIEYPLNIKPFFLQIARRFQREQELQPTKKLELDELGATLWCMIDGKKNVKTLIEEFAETKRFSIQEAEQSVTAFLRELGRRGVIVLRKP</sequence>
<dbReference type="Proteomes" id="UP000826725">
    <property type="component" value="Chromosome"/>
</dbReference>